<gene>
    <name evidence="25" type="ORF">FHK82_00880</name>
</gene>
<dbReference type="InterPro" id="IPR000829">
    <property type="entry name" value="DAGK"/>
</dbReference>
<comment type="catalytic activity">
    <reaction evidence="24">
        <text>a 1,2-diacyl-sn-glycerol + ATP = a 1,2-diacyl-sn-glycero-3-phosphate + ADP + H(+)</text>
        <dbReference type="Rhea" id="RHEA:10272"/>
        <dbReference type="ChEBI" id="CHEBI:15378"/>
        <dbReference type="ChEBI" id="CHEBI:17815"/>
        <dbReference type="ChEBI" id="CHEBI:30616"/>
        <dbReference type="ChEBI" id="CHEBI:58608"/>
        <dbReference type="ChEBI" id="CHEBI:456216"/>
        <dbReference type="EC" id="2.7.1.107"/>
    </reaction>
</comment>
<keyword evidence="13 22" id="KW-0067">ATP-binding</keyword>
<proteinExistence type="inferred from homology"/>
<feature type="binding site" evidence="22">
    <location>
        <begin position="96"/>
        <end position="97"/>
    </location>
    <ligand>
        <name>ATP</name>
        <dbReference type="ChEBI" id="CHEBI:30616"/>
    </ligand>
</feature>
<dbReference type="PANTHER" id="PTHR34299:SF1">
    <property type="entry name" value="DIACYLGLYCEROL KINASE"/>
    <property type="match status" value="1"/>
</dbReference>
<evidence type="ECO:0000313" key="25">
    <source>
        <dbReference type="EMBL" id="TVT59569.1"/>
    </source>
</evidence>
<feature type="binding site" evidence="22">
    <location>
        <begin position="87"/>
        <end position="89"/>
    </location>
    <ligand>
        <name>ATP</name>
        <dbReference type="ChEBI" id="CHEBI:30616"/>
    </ligand>
</feature>
<evidence type="ECO:0000256" key="5">
    <source>
        <dbReference type="ARBA" id="ARBA00022475"/>
    </source>
</evidence>
<evidence type="ECO:0000256" key="3">
    <source>
        <dbReference type="ARBA" id="ARBA00012133"/>
    </source>
</evidence>
<keyword evidence="5" id="KW-1003">Cell membrane</keyword>
<evidence type="ECO:0000256" key="6">
    <source>
        <dbReference type="ARBA" id="ARBA00022516"/>
    </source>
</evidence>
<evidence type="ECO:0000256" key="9">
    <source>
        <dbReference type="ARBA" id="ARBA00022692"/>
    </source>
</evidence>
<comment type="similarity">
    <text evidence="2 24">Belongs to the bacterial diacylglycerol kinase family.</text>
</comment>
<reference evidence="25 26" key="1">
    <citation type="submission" date="2019-07" db="EMBL/GenBank/DDBJ databases">
        <title>The pathways for chlorine oxyanion respiration interact through the shared metabolite chlorate.</title>
        <authorList>
            <person name="Barnum T.P."/>
            <person name="Cheng Y."/>
            <person name="Hill K.A."/>
            <person name="Lucas L.N."/>
            <person name="Carlson H.K."/>
            <person name="Coates J.D."/>
        </authorList>
    </citation>
    <scope>NUCLEOTIDE SEQUENCE [LARGE SCALE GENOMIC DNA]</scope>
    <source>
        <strain evidence="25">BK-3</strain>
    </source>
</reference>
<comment type="caution">
    <text evidence="25">The sequence shown here is derived from an EMBL/GenBank/DDBJ whole genome shotgun (WGS) entry which is preliminary data.</text>
</comment>
<dbReference type="EMBL" id="VMRY01000003">
    <property type="protein sequence ID" value="TVT59569.1"/>
    <property type="molecule type" value="Genomic_DNA"/>
</dbReference>
<feature type="binding site" evidence="21">
    <location>
        <position position="57"/>
    </location>
    <ligand>
        <name>substrate</name>
    </ligand>
</feature>
<dbReference type="GO" id="GO:0005524">
    <property type="term" value="F:ATP binding"/>
    <property type="evidence" value="ECO:0007669"/>
    <property type="project" value="UniProtKB-KW"/>
</dbReference>
<feature type="transmembrane region" description="Helical" evidence="24">
    <location>
        <begin position="58"/>
        <end position="81"/>
    </location>
</feature>
<keyword evidence="16 24" id="KW-0443">Lipid metabolism</keyword>
<dbReference type="Proteomes" id="UP000317355">
    <property type="component" value="Unassembled WGS sequence"/>
</dbReference>
<dbReference type="InterPro" id="IPR036945">
    <property type="entry name" value="DAGK_sf"/>
</dbReference>
<feature type="binding site" evidence="22">
    <location>
        <position position="30"/>
    </location>
    <ligand>
        <name>ATP</name>
        <dbReference type="ChEBI" id="CHEBI:30616"/>
    </ligand>
</feature>
<dbReference type="AlphaFoldDB" id="A0A558DEW6"/>
<evidence type="ECO:0000256" key="8">
    <source>
        <dbReference type="ARBA" id="ARBA00022679"/>
    </source>
</evidence>
<evidence type="ECO:0000256" key="13">
    <source>
        <dbReference type="ARBA" id="ARBA00022840"/>
    </source>
</evidence>
<keyword evidence="17 24" id="KW-0472">Membrane</keyword>
<dbReference type="GO" id="GO:0006654">
    <property type="term" value="P:phosphatidic acid biosynthetic process"/>
    <property type="evidence" value="ECO:0007669"/>
    <property type="project" value="InterPro"/>
</dbReference>
<keyword evidence="7 24" id="KW-0997">Cell inner membrane</keyword>
<evidence type="ECO:0000256" key="16">
    <source>
        <dbReference type="ARBA" id="ARBA00023098"/>
    </source>
</evidence>
<feature type="binding site" evidence="21">
    <location>
        <position position="11"/>
    </location>
    <ligand>
        <name>substrate</name>
    </ligand>
</feature>
<keyword evidence="10 23" id="KW-0479">Metal-binding</keyword>
<feature type="binding site" evidence="21">
    <location>
        <begin position="32"/>
        <end position="36"/>
    </location>
    <ligand>
        <name>substrate</name>
    </ligand>
</feature>
<keyword evidence="18" id="KW-0594">Phospholipid biosynthesis</keyword>
<feature type="binding site" evidence="23">
    <location>
        <position position="78"/>
    </location>
    <ligand>
        <name>a divalent metal cation</name>
        <dbReference type="ChEBI" id="CHEBI:60240"/>
    </ligand>
</feature>
<evidence type="ECO:0000256" key="11">
    <source>
        <dbReference type="ARBA" id="ARBA00022741"/>
    </source>
</evidence>
<evidence type="ECO:0000256" key="19">
    <source>
        <dbReference type="ARBA" id="ARBA00023264"/>
    </source>
</evidence>
<evidence type="ECO:0000256" key="17">
    <source>
        <dbReference type="ARBA" id="ARBA00023136"/>
    </source>
</evidence>
<dbReference type="EC" id="2.7.1.107" evidence="3 24"/>
<keyword evidence="6" id="KW-0444">Lipid biosynthesis</keyword>
<feature type="binding site" evidence="22">
    <location>
        <position position="11"/>
    </location>
    <ligand>
        <name>ATP</name>
        <dbReference type="ChEBI" id="CHEBI:30616"/>
    </ligand>
</feature>
<evidence type="ECO:0000256" key="1">
    <source>
        <dbReference type="ARBA" id="ARBA00004429"/>
    </source>
</evidence>
<keyword evidence="14 23" id="KW-0460">Magnesium</keyword>
<keyword evidence="9 24" id="KW-0812">Transmembrane</keyword>
<evidence type="ECO:0000256" key="18">
    <source>
        <dbReference type="ARBA" id="ARBA00023209"/>
    </source>
</evidence>
<evidence type="ECO:0000256" key="21">
    <source>
        <dbReference type="PIRSR" id="PIRSR600829-2"/>
    </source>
</evidence>
<dbReference type="Pfam" id="PF01219">
    <property type="entry name" value="DAGK_prokar"/>
    <property type="match status" value="1"/>
</dbReference>
<evidence type="ECO:0000256" key="10">
    <source>
        <dbReference type="ARBA" id="ARBA00022723"/>
    </source>
</evidence>
<dbReference type="GO" id="GO:0046872">
    <property type="term" value="F:metal ion binding"/>
    <property type="evidence" value="ECO:0007669"/>
    <property type="project" value="UniProtKB-KW"/>
</dbReference>
<evidence type="ECO:0000256" key="22">
    <source>
        <dbReference type="PIRSR" id="PIRSR600829-3"/>
    </source>
</evidence>
<feature type="binding site" evidence="22">
    <location>
        <position position="18"/>
    </location>
    <ligand>
        <name>ATP</name>
        <dbReference type="ChEBI" id="CHEBI:30616"/>
    </ligand>
</feature>
<feature type="binding site" evidence="23">
    <location>
        <position position="30"/>
    </location>
    <ligand>
        <name>a divalent metal cation</name>
        <dbReference type="ChEBI" id="CHEBI:60240"/>
    </ligand>
</feature>
<evidence type="ECO:0000256" key="14">
    <source>
        <dbReference type="ARBA" id="ARBA00022842"/>
    </source>
</evidence>
<comment type="caution">
    <text evidence="24">Lacks conserved residue(s) required for the propagation of feature annotation.</text>
</comment>
<comment type="function">
    <text evidence="24">Catalyzes the ATP-dependent phosphorylation of sn-l,2-diacylglycerol (DAG) to phosphatidic acid. Involved in the recycling of diacylglycerol produced as a by-product during membrane-derived oligosaccharide (MDO) biosynthesis.</text>
</comment>
<keyword evidence="19 24" id="KW-1208">Phospholipid metabolism</keyword>
<dbReference type="STRING" id="1543721.AAY24_13970"/>
<evidence type="ECO:0000256" key="24">
    <source>
        <dbReference type="RuleBase" id="RU363065"/>
    </source>
</evidence>
<feature type="transmembrane region" description="Helical" evidence="24">
    <location>
        <begin position="101"/>
        <end position="119"/>
    </location>
</feature>
<feature type="binding site" evidence="22">
    <location>
        <position position="78"/>
    </location>
    <ligand>
        <name>ATP</name>
        <dbReference type="ChEBI" id="CHEBI:30616"/>
    </ligand>
</feature>
<evidence type="ECO:0000256" key="4">
    <source>
        <dbReference type="ARBA" id="ARBA00017575"/>
    </source>
</evidence>
<evidence type="ECO:0000256" key="7">
    <source>
        <dbReference type="ARBA" id="ARBA00022519"/>
    </source>
</evidence>
<organism evidence="25 26">
    <name type="scientific">Sedimenticola thiotaurini</name>
    <dbReference type="NCBI Taxonomy" id="1543721"/>
    <lineage>
        <taxon>Bacteria</taxon>
        <taxon>Pseudomonadati</taxon>
        <taxon>Pseudomonadota</taxon>
        <taxon>Gammaproteobacteria</taxon>
        <taxon>Chromatiales</taxon>
        <taxon>Sedimenticolaceae</taxon>
        <taxon>Sedimenticola</taxon>
    </lineage>
</organism>
<dbReference type="PROSITE" id="PS01069">
    <property type="entry name" value="DAGK_PROKAR"/>
    <property type="match status" value="1"/>
</dbReference>
<dbReference type="GO" id="GO:0005886">
    <property type="term" value="C:plasma membrane"/>
    <property type="evidence" value="ECO:0007669"/>
    <property type="project" value="UniProtKB-SubCell"/>
</dbReference>
<keyword evidence="11 22" id="KW-0547">Nucleotide-binding</keyword>
<keyword evidence="12 24" id="KW-0418">Kinase</keyword>
<feature type="binding site" evidence="21">
    <location>
        <position position="100"/>
    </location>
    <ligand>
        <name>substrate</name>
    </ligand>
</feature>
<sequence length="121" mass="12928">MANQKATGLRRIINAWGYSIAGFKACFQHEAAFRQELFGLVVLLPLALYLGQSGVERALLAGSLLLVLLMELVNSAVEAVVDRFGGEQHALSGRAKDLGSAAVFLAIAAATLTWVLILFGR</sequence>
<evidence type="ECO:0000256" key="2">
    <source>
        <dbReference type="ARBA" id="ARBA00005967"/>
    </source>
</evidence>
<evidence type="ECO:0000256" key="15">
    <source>
        <dbReference type="ARBA" id="ARBA00022989"/>
    </source>
</evidence>
<comment type="cofactor">
    <cofactor evidence="23">
        <name>Mg(2+)</name>
        <dbReference type="ChEBI" id="CHEBI:18420"/>
    </cofactor>
    <text evidence="23">Mn(2+), Zn(2+), Cd(2+) and Co(2+) support activity to lesser extents.</text>
</comment>
<dbReference type="PANTHER" id="PTHR34299">
    <property type="entry name" value="DIACYLGLYCEROL KINASE"/>
    <property type="match status" value="1"/>
</dbReference>
<evidence type="ECO:0000256" key="12">
    <source>
        <dbReference type="ARBA" id="ARBA00022777"/>
    </source>
</evidence>
<protein>
    <recommendedName>
        <fullName evidence="4 24">Diacylglycerol kinase</fullName>
        <ecNumber evidence="3 24">2.7.1.107</ecNumber>
    </recommendedName>
</protein>
<feature type="active site" description="Proton acceptor" evidence="20">
    <location>
        <position position="71"/>
    </location>
</feature>
<keyword evidence="15 24" id="KW-1133">Transmembrane helix</keyword>
<dbReference type="Gene3D" id="1.10.287.3610">
    <property type="match status" value="1"/>
</dbReference>
<evidence type="ECO:0000313" key="26">
    <source>
        <dbReference type="Proteomes" id="UP000317355"/>
    </source>
</evidence>
<dbReference type="GO" id="GO:0004143">
    <property type="term" value="F:ATP-dependent diacylglycerol kinase activity"/>
    <property type="evidence" value="ECO:0007669"/>
    <property type="project" value="UniProtKB-EC"/>
</dbReference>
<name>A0A558DEW6_9GAMM</name>
<keyword evidence="8 24" id="KW-0808">Transferase</keyword>
<evidence type="ECO:0000256" key="20">
    <source>
        <dbReference type="PIRSR" id="PIRSR600829-1"/>
    </source>
</evidence>
<feature type="binding site" evidence="21">
    <location>
        <position position="71"/>
    </location>
    <ligand>
        <name>substrate</name>
    </ligand>
</feature>
<accession>A0A558DEW6</accession>
<evidence type="ECO:0000256" key="23">
    <source>
        <dbReference type="PIRSR" id="PIRSR600829-4"/>
    </source>
</evidence>
<dbReference type="InterPro" id="IPR033718">
    <property type="entry name" value="DAGK_prok"/>
</dbReference>
<dbReference type="CDD" id="cd14264">
    <property type="entry name" value="DAGK_IM"/>
    <property type="match status" value="1"/>
</dbReference>
<comment type="subcellular location">
    <subcellularLocation>
        <location evidence="1 24">Cell inner membrane</location>
        <topology evidence="1 24">Multi-pass membrane protein</topology>
    </subcellularLocation>
</comment>